<dbReference type="AlphaFoldDB" id="A0A6A6T707"/>
<dbReference type="OrthoDB" id="6359816at2759"/>
<reference evidence="1" key="1">
    <citation type="journal article" date="2020" name="Stud. Mycol.">
        <title>101 Dothideomycetes genomes: a test case for predicting lifestyles and emergence of pathogens.</title>
        <authorList>
            <person name="Haridas S."/>
            <person name="Albert R."/>
            <person name="Binder M."/>
            <person name="Bloem J."/>
            <person name="Labutti K."/>
            <person name="Salamov A."/>
            <person name="Andreopoulos B."/>
            <person name="Baker S."/>
            <person name="Barry K."/>
            <person name="Bills G."/>
            <person name="Bluhm B."/>
            <person name="Cannon C."/>
            <person name="Castanera R."/>
            <person name="Culley D."/>
            <person name="Daum C."/>
            <person name="Ezra D."/>
            <person name="Gonzalez J."/>
            <person name="Henrissat B."/>
            <person name="Kuo A."/>
            <person name="Liang C."/>
            <person name="Lipzen A."/>
            <person name="Lutzoni F."/>
            <person name="Magnuson J."/>
            <person name="Mondo S."/>
            <person name="Nolan M."/>
            <person name="Ohm R."/>
            <person name="Pangilinan J."/>
            <person name="Park H.-J."/>
            <person name="Ramirez L."/>
            <person name="Alfaro M."/>
            <person name="Sun H."/>
            <person name="Tritt A."/>
            <person name="Yoshinaga Y."/>
            <person name="Zwiers L.-H."/>
            <person name="Turgeon B."/>
            <person name="Goodwin S."/>
            <person name="Spatafora J."/>
            <person name="Crous P."/>
            <person name="Grigoriev I."/>
        </authorList>
    </citation>
    <scope>NUCLEOTIDE SEQUENCE</scope>
    <source>
        <strain evidence="1">CBS 122681</strain>
    </source>
</reference>
<evidence type="ECO:0008006" key="3">
    <source>
        <dbReference type="Google" id="ProtNLM"/>
    </source>
</evidence>
<dbReference type="Proteomes" id="UP000799324">
    <property type="component" value="Unassembled WGS sequence"/>
</dbReference>
<dbReference type="PANTHER" id="PTHR47843">
    <property type="entry name" value="BTB DOMAIN-CONTAINING PROTEIN-RELATED"/>
    <property type="match status" value="1"/>
</dbReference>
<dbReference type="EMBL" id="MU004346">
    <property type="protein sequence ID" value="KAF2655626.1"/>
    <property type="molecule type" value="Genomic_DNA"/>
</dbReference>
<sequence>MCARSTYLAEALKSSVCKGGEREMLELDGDNPVLIKLMIQFFYEGDYEPTFVGAVDRSQVKAPFPHSCNSTFLLFCSGSCPKPLICPHHCCGVTCRYTCKGFVCDICVPLSNAVKGGPDQLLLHAKMYEHALKHGDMSLKIVAAWKFELACEKFWNDRAFGTAAAYIFARIPDEDQLRGTVCGTITKHMSLLSKPEIESLVSKSPDLAVALLKINAAK</sequence>
<dbReference type="PANTHER" id="PTHR47843:SF5">
    <property type="entry name" value="BTB_POZ DOMAIN PROTEIN"/>
    <property type="match status" value="1"/>
</dbReference>
<proteinExistence type="predicted"/>
<gene>
    <name evidence="1" type="ORF">K491DRAFT_678692</name>
</gene>
<protein>
    <recommendedName>
        <fullName evidence="3">BTB domain-containing protein</fullName>
    </recommendedName>
</protein>
<keyword evidence="2" id="KW-1185">Reference proteome</keyword>
<organism evidence="1 2">
    <name type="scientific">Lophiostoma macrostomum CBS 122681</name>
    <dbReference type="NCBI Taxonomy" id="1314788"/>
    <lineage>
        <taxon>Eukaryota</taxon>
        <taxon>Fungi</taxon>
        <taxon>Dikarya</taxon>
        <taxon>Ascomycota</taxon>
        <taxon>Pezizomycotina</taxon>
        <taxon>Dothideomycetes</taxon>
        <taxon>Pleosporomycetidae</taxon>
        <taxon>Pleosporales</taxon>
        <taxon>Lophiostomataceae</taxon>
        <taxon>Lophiostoma</taxon>
    </lineage>
</organism>
<evidence type="ECO:0000313" key="2">
    <source>
        <dbReference type="Proteomes" id="UP000799324"/>
    </source>
</evidence>
<evidence type="ECO:0000313" key="1">
    <source>
        <dbReference type="EMBL" id="KAF2655626.1"/>
    </source>
</evidence>
<accession>A0A6A6T707</accession>
<name>A0A6A6T707_9PLEO</name>